<comment type="caution">
    <text evidence="2">The sequence shown here is derived from an EMBL/GenBank/DDBJ whole genome shotgun (WGS) entry which is preliminary data.</text>
</comment>
<keyword evidence="1" id="KW-0732">Signal</keyword>
<evidence type="ECO:0000313" key="3">
    <source>
        <dbReference type="Proteomes" id="UP001595789"/>
    </source>
</evidence>
<evidence type="ECO:0000313" key="2">
    <source>
        <dbReference type="EMBL" id="MFC4209569.1"/>
    </source>
</evidence>
<proteinExistence type="predicted"/>
<gene>
    <name evidence="2" type="ORF">ACFOWA_00160</name>
</gene>
<accession>A0ABV8P2S0</accession>
<feature type="signal peptide" evidence="1">
    <location>
        <begin position="1"/>
        <end position="20"/>
    </location>
</feature>
<name>A0ABV8P2S0_9SPHI</name>
<dbReference type="Proteomes" id="UP001595789">
    <property type="component" value="Unassembled WGS sequence"/>
</dbReference>
<reference evidence="3" key="1">
    <citation type="journal article" date="2019" name="Int. J. Syst. Evol. Microbiol.">
        <title>The Global Catalogue of Microorganisms (GCM) 10K type strain sequencing project: providing services to taxonomists for standard genome sequencing and annotation.</title>
        <authorList>
            <consortium name="The Broad Institute Genomics Platform"/>
            <consortium name="The Broad Institute Genome Sequencing Center for Infectious Disease"/>
            <person name="Wu L."/>
            <person name="Ma J."/>
        </authorList>
    </citation>
    <scope>NUCLEOTIDE SEQUENCE [LARGE SCALE GENOMIC DNA]</scope>
    <source>
        <strain evidence="3">CCM 8691</strain>
    </source>
</reference>
<protein>
    <submittedName>
        <fullName evidence="2">Uncharacterized protein</fullName>
    </submittedName>
</protein>
<keyword evidence="3" id="KW-1185">Reference proteome</keyword>
<evidence type="ECO:0000256" key="1">
    <source>
        <dbReference type="SAM" id="SignalP"/>
    </source>
</evidence>
<organism evidence="2 3">
    <name type="scientific">Pedobacter lithocola</name>
    <dbReference type="NCBI Taxonomy" id="1908239"/>
    <lineage>
        <taxon>Bacteria</taxon>
        <taxon>Pseudomonadati</taxon>
        <taxon>Bacteroidota</taxon>
        <taxon>Sphingobacteriia</taxon>
        <taxon>Sphingobacteriales</taxon>
        <taxon>Sphingobacteriaceae</taxon>
        <taxon>Pedobacter</taxon>
    </lineage>
</organism>
<feature type="chain" id="PRO_5045219916" evidence="1">
    <location>
        <begin position="21"/>
        <end position="177"/>
    </location>
</feature>
<dbReference type="EMBL" id="JBHSBW010000001">
    <property type="protein sequence ID" value="MFC4209569.1"/>
    <property type="molecule type" value="Genomic_DNA"/>
</dbReference>
<dbReference type="RefSeq" id="WP_378980641.1">
    <property type="nucleotide sequence ID" value="NZ_JBHSBW010000001.1"/>
</dbReference>
<sequence length="177" mass="19921">MKTKYILFLTFLLLNLTCFSQIKLSSNTSQIILPKDVKTNVKPATTSSKNSMNPDGTVNLSSLRGEYDFNGQNLSIRTVNINKNPAFIADTKRKMENSKKRYFPNDNFSEIYTTEVNGNECLISRNNGGGVQQNYYVFYVVNKENTSYVTGILMFSPGQESLAKENLANVLKGIKMN</sequence>